<accession>A0A834A8B9</accession>
<dbReference type="Proteomes" id="UP000664940">
    <property type="component" value="Unassembled WGS sequence"/>
</dbReference>
<dbReference type="AlphaFoldDB" id="A0A834A8B9"/>
<evidence type="ECO:0000313" key="2">
    <source>
        <dbReference type="EMBL" id="KAF6106778.1"/>
    </source>
</evidence>
<comment type="caution">
    <text evidence="2">The sequence shown here is derived from an EMBL/GenBank/DDBJ whole genome shotgun (WGS) entry which is preliminary data.</text>
</comment>
<evidence type="ECO:0000313" key="3">
    <source>
        <dbReference type="Proteomes" id="UP000664940"/>
    </source>
</evidence>
<feature type="region of interest" description="Disordered" evidence="1">
    <location>
        <begin position="121"/>
        <end position="168"/>
    </location>
</feature>
<organism evidence="2 3">
    <name type="scientific">Phyllostomus discolor</name>
    <name type="common">pale spear-nosed bat</name>
    <dbReference type="NCBI Taxonomy" id="89673"/>
    <lineage>
        <taxon>Eukaryota</taxon>
        <taxon>Metazoa</taxon>
        <taxon>Chordata</taxon>
        <taxon>Craniata</taxon>
        <taxon>Vertebrata</taxon>
        <taxon>Euteleostomi</taxon>
        <taxon>Mammalia</taxon>
        <taxon>Eutheria</taxon>
        <taxon>Laurasiatheria</taxon>
        <taxon>Chiroptera</taxon>
        <taxon>Yangochiroptera</taxon>
        <taxon>Phyllostomidae</taxon>
        <taxon>Phyllostominae</taxon>
        <taxon>Phyllostomus</taxon>
    </lineage>
</organism>
<evidence type="ECO:0000256" key="1">
    <source>
        <dbReference type="SAM" id="MobiDB-lite"/>
    </source>
</evidence>
<protein>
    <submittedName>
        <fullName evidence="2">TOG array regulator of axonemal microtubules 2</fullName>
    </submittedName>
</protein>
<sequence length="168" mass="16895">MGNRDAAPPAKVLAPVAVYCGSVPRTSLGPGVLPGGSLDSGLQADGEGEIAGLGLVSHQVASRCPGRPLWGPWGEDRGLHLAGAPSGRCLQSRCGAHPCGKRPSVLGGLFPFWASGDGGVQRGTLRTGTWGSQPAPGSPRNPGEAPRAPRKTASSVPAAPVWDGEPGL</sequence>
<dbReference type="EMBL" id="JABVXQ010000006">
    <property type="protein sequence ID" value="KAF6106778.1"/>
    <property type="molecule type" value="Genomic_DNA"/>
</dbReference>
<name>A0A834A8B9_9CHIR</name>
<proteinExistence type="predicted"/>
<gene>
    <name evidence="2" type="ORF">HJG60_019350</name>
</gene>
<reference evidence="2 3" key="1">
    <citation type="journal article" date="2020" name="Nature">
        <title>Six reference-quality genomes reveal evolution of bat adaptations.</title>
        <authorList>
            <person name="Jebb D."/>
            <person name="Huang Z."/>
            <person name="Pippel M."/>
            <person name="Hughes G.M."/>
            <person name="Lavrichenko K."/>
            <person name="Devanna P."/>
            <person name="Winkler S."/>
            <person name="Jermiin L.S."/>
            <person name="Skirmuntt E.C."/>
            <person name="Katzourakis A."/>
            <person name="Burkitt-Gray L."/>
            <person name="Ray D.A."/>
            <person name="Sullivan K.A.M."/>
            <person name="Roscito J.G."/>
            <person name="Kirilenko B.M."/>
            <person name="Davalos L.M."/>
            <person name="Corthals A.P."/>
            <person name="Power M.L."/>
            <person name="Jones G."/>
            <person name="Ransome R.D."/>
            <person name="Dechmann D.K.N."/>
            <person name="Locatelli A.G."/>
            <person name="Puechmaille S.J."/>
            <person name="Fedrigo O."/>
            <person name="Jarvis E.D."/>
            <person name="Hiller M."/>
            <person name="Vernes S.C."/>
            <person name="Myers E.W."/>
            <person name="Teeling E.C."/>
        </authorList>
    </citation>
    <scope>NUCLEOTIDE SEQUENCE [LARGE SCALE GENOMIC DNA]</scope>
    <source>
        <strain evidence="2">Bat1K_MPI-CBG_1</strain>
    </source>
</reference>